<dbReference type="RefSeq" id="WP_170158870.1">
    <property type="nucleotide sequence ID" value="NZ_MJLZ01000001.1"/>
</dbReference>
<dbReference type="SUPFAM" id="SSF53474">
    <property type="entry name" value="alpha/beta-Hydrolases"/>
    <property type="match status" value="1"/>
</dbReference>
<evidence type="ECO:0008006" key="3">
    <source>
        <dbReference type="Google" id="ProtNLM"/>
    </source>
</evidence>
<keyword evidence="2" id="KW-1185">Reference proteome</keyword>
<reference evidence="1 2" key="1">
    <citation type="submission" date="2016-09" db="EMBL/GenBank/DDBJ databases">
        <authorList>
            <person name="Doonan J."/>
            <person name="Pachebat J.A."/>
            <person name="Golyshin P.N."/>
            <person name="Denman S."/>
            <person name="Mcdonald J.E."/>
        </authorList>
    </citation>
    <scope>NUCLEOTIDE SEQUENCE [LARGE SCALE GENOMIC DNA]</scope>
    <source>
        <strain evidence="1 2">NCPPB 3934</strain>
    </source>
</reference>
<dbReference type="InterPro" id="IPR029058">
    <property type="entry name" value="AB_hydrolase_fold"/>
</dbReference>
<dbReference type="EMBL" id="MJLZ01000001">
    <property type="protein sequence ID" value="RLM28259.1"/>
    <property type="molecule type" value="Genomic_DNA"/>
</dbReference>
<dbReference type="Proteomes" id="UP000285648">
    <property type="component" value="Unassembled WGS sequence"/>
</dbReference>
<evidence type="ECO:0000313" key="1">
    <source>
        <dbReference type="EMBL" id="RLM28259.1"/>
    </source>
</evidence>
<dbReference type="AlphaFoldDB" id="A0A421DU62"/>
<proteinExistence type="predicted"/>
<dbReference type="Gene3D" id="3.40.50.1820">
    <property type="entry name" value="alpha/beta hydrolase"/>
    <property type="match status" value="1"/>
</dbReference>
<sequence>MFKDVLQDAPPACRSFRQKVLRLHLPEGRLCAGVLIPEQRRPDLPPLVALHGISRNARAIREAFAIHALEAGRVLVAPRFSRTDWPGFQRIGVRRPDHALLALFRELQGIGINTTRVELFGFSGGAQLAHRFAMLYPQRIARLHIAAAGWYCLPDTDIAFPVGLGDGDRKPGPGQADIAAICRAQLPEYLRLPLRLYVGAEDTGRDPALRADPVLDAIQGCDRVARARTYAAAFAAAARAHGSAPDVTLSLLPGCGHDFALCAQRGGLAAQILASASS</sequence>
<organism evidence="1 2">
    <name type="scientific">Brenneria alni</name>
    <dbReference type="NCBI Taxonomy" id="71656"/>
    <lineage>
        <taxon>Bacteria</taxon>
        <taxon>Pseudomonadati</taxon>
        <taxon>Pseudomonadota</taxon>
        <taxon>Gammaproteobacteria</taxon>
        <taxon>Enterobacterales</taxon>
        <taxon>Pectobacteriaceae</taxon>
        <taxon>Brenneria</taxon>
    </lineage>
</organism>
<name>A0A421DU62_9GAMM</name>
<accession>A0A421DU62</accession>
<protein>
    <recommendedName>
        <fullName evidence="3">Alpha/beta hydrolase</fullName>
    </recommendedName>
</protein>
<gene>
    <name evidence="1" type="ORF">BIY29_00985</name>
</gene>
<comment type="caution">
    <text evidence="1">The sequence shown here is derived from an EMBL/GenBank/DDBJ whole genome shotgun (WGS) entry which is preliminary data.</text>
</comment>
<evidence type="ECO:0000313" key="2">
    <source>
        <dbReference type="Proteomes" id="UP000285648"/>
    </source>
</evidence>